<comment type="subcellular location">
    <subcellularLocation>
        <location evidence="1">Nucleus</location>
    </subcellularLocation>
</comment>
<dbReference type="EMBL" id="BDSP01000255">
    <property type="protein sequence ID" value="GAX27341.1"/>
    <property type="molecule type" value="Genomic_DNA"/>
</dbReference>
<dbReference type="GO" id="GO:0005634">
    <property type="term" value="C:nucleus"/>
    <property type="evidence" value="ECO:0007669"/>
    <property type="project" value="UniProtKB-SubCell"/>
</dbReference>
<dbReference type="InterPro" id="IPR036390">
    <property type="entry name" value="WH_DNA-bd_sf"/>
</dbReference>
<gene>
    <name evidence="7" type="ORF">FisN_23Lh084</name>
</gene>
<dbReference type="GO" id="GO:0043565">
    <property type="term" value="F:sequence-specific DNA binding"/>
    <property type="evidence" value="ECO:0007669"/>
    <property type="project" value="InterPro"/>
</dbReference>
<evidence type="ECO:0000256" key="4">
    <source>
        <dbReference type="RuleBase" id="RU004020"/>
    </source>
</evidence>
<feature type="compositionally biased region" description="Low complexity" evidence="5">
    <location>
        <begin position="1"/>
        <end position="19"/>
    </location>
</feature>
<dbReference type="SMART" id="SM00415">
    <property type="entry name" value="HSF"/>
    <property type="match status" value="1"/>
</dbReference>
<evidence type="ECO:0000256" key="5">
    <source>
        <dbReference type="SAM" id="MobiDB-lite"/>
    </source>
</evidence>
<dbReference type="Pfam" id="PF00447">
    <property type="entry name" value="HSF_DNA-bind"/>
    <property type="match status" value="1"/>
</dbReference>
<protein>
    <recommendedName>
        <fullName evidence="6">HSF-type DNA-binding domain-containing protein</fullName>
    </recommendedName>
</protein>
<keyword evidence="2" id="KW-0238">DNA-binding</keyword>
<dbReference type="SUPFAM" id="SSF46785">
    <property type="entry name" value="Winged helix' DNA-binding domain"/>
    <property type="match status" value="1"/>
</dbReference>
<dbReference type="InterPro" id="IPR036388">
    <property type="entry name" value="WH-like_DNA-bd_sf"/>
</dbReference>
<dbReference type="Proteomes" id="UP000198406">
    <property type="component" value="Unassembled WGS sequence"/>
</dbReference>
<keyword evidence="8" id="KW-1185">Reference proteome</keyword>
<dbReference type="Gene3D" id="1.10.10.10">
    <property type="entry name" value="Winged helix-like DNA-binding domain superfamily/Winged helix DNA-binding domain"/>
    <property type="match status" value="1"/>
</dbReference>
<proteinExistence type="inferred from homology"/>
<dbReference type="PANTHER" id="PTHR10015">
    <property type="entry name" value="HEAT SHOCK TRANSCRIPTION FACTOR"/>
    <property type="match status" value="1"/>
</dbReference>
<feature type="domain" description="HSF-type DNA-binding" evidence="6">
    <location>
        <begin position="136"/>
        <end position="233"/>
    </location>
</feature>
<feature type="region of interest" description="Disordered" evidence="5">
    <location>
        <begin position="1"/>
        <end position="77"/>
    </location>
</feature>
<dbReference type="FunFam" id="1.10.10.10:FF:000479">
    <property type="entry name" value="Predicted protein"/>
    <property type="match status" value="1"/>
</dbReference>
<evidence type="ECO:0000256" key="3">
    <source>
        <dbReference type="ARBA" id="ARBA00023242"/>
    </source>
</evidence>
<evidence type="ECO:0000256" key="1">
    <source>
        <dbReference type="ARBA" id="ARBA00004123"/>
    </source>
</evidence>
<accession>A0A1Z5KMV4</accession>
<dbReference type="InParanoid" id="A0A1Z5KMV4"/>
<dbReference type="InterPro" id="IPR000232">
    <property type="entry name" value="HSF_DNA-bd"/>
</dbReference>
<comment type="similarity">
    <text evidence="4">Belongs to the HSF family.</text>
</comment>
<keyword evidence="3" id="KW-0539">Nucleus</keyword>
<evidence type="ECO:0000259" key="6">
    <source>
        <dbReference type="SMART" id="SM00415"/>
    </source>
</evidence>
<dbReference type="AlphaFoldDB" id="A0A1Z5KMV4"/>
<dbReference type="GO" id="GO:0003700">
    <property type="term" value="F:DNA-binding transcription factor activity"/>
    <property type="evidence" value="ECO:0007669"/>
    <property type="project" value="InterPro"/>
</dbReference>
<dbReference type="PANTHER" id="PTHR10015:SF206">
    <property type="entry name" value="HSF-TYPE DNA-BINDING DOMAIN-CONTAINING PROTEIN"/>
    <property type="match status" value="1"/>
</dbReference>
<evidence type="ECO:0000313" key="8">
    <source>
        <dbReference type="Proteomes" id="UP000198406"/>
    </source>
</evidence>
<evidence type="ECO:0000313" key="7">
    <source>
        <dbReference type="EMBL" id="GAX27341.1"/>
    </source>
</evidence>
<name>A0A1Z5KMV4_FISSO</name>
<organism evidence="7 8">
    <name type="scientific">Fistulifera solaris</name>
    <name type="common">Oleaginous diatom</name>
    <dbReference type="NCBI Taxonomy" id="1519565"/>
    <lineage>
        <taxon>Eukaryota</taxon>
        <taxon>Sar</taxon>
        <taxon>Stramenopiles</taxon>
        <taxon>Ochrophyta</taxon>
        <taxon>Bacillariophyta</taxon>
        <taxon>Bacillariophyceae</taxon>
        <taxon>Bacillariophycidae</taxon>
        <taxon>Naviculales</taxon>
        <taxon>Naviculaceae</taxon>
        <taxon>Fistulifera</taxon>
    </lineage>
</organism>
<reference evidence="7 8" key="1">
    <citation type="journal article" date="2015" name="Plant Cell">
        <title>Oil accumulation by the oleaginous diatom Fistulifera solaris as revealed by the genome and transcriptome.</title>
        <authorList>
            <person name="Tanaka T."/>
            <person name="Maeda Y."/>
            <person name="Veluchamy A."/>
            <person name="Tanaka M."/>
            <person name="Abida H."/>
            <person name="Marechal E."/>
            <person name="Bowler C."/>
            <person name="Muto M."/>
            <person name="Sunaga Y."/>
            <person name="Tanaka M."/>
            <person name="Yoshino T."/>
            <person name="Taniguchi T."/>
            <person name="Fukuda Y."/>
            <person name="Nemoto M."/>
            <person name="Matsumoto M."/>
            <person name="Wong P.S."/>
            <person name="Aburatani S."/>
            <person name="Fujibuchi W."/>
        </authorList>
    </citation>
    <scope>NUCLEOTIDE SEQUENCE [LARGE SCALE GENOMIC DNA]</scope>
    <source>
        <strain evidence="7 8">JPCC DA0580</strain>
    </source>
</reference>
<evidence type="ECO:0000256" key="2">
    <source>
        <dbReference type="ARBA" id="ARBA00023125"/>
    </source>
</evidence>
<comment type="caution">
    <text evidence="7">The sequence shown here is derived from an EMBL/GenBank/DDBJ whole genome shotgun (WGS) entry which is preliminary data.</text>
</comment>
<dbReference type="OrthoDB" id="60033at2759"/>
<feature type="compositionally biased region" description="Polar residues" evidence="5">
    <location>
        <begin position="29"/>
        <end position="46"/>
    </location>
</feature>
<sequence length="377" mass="41190">MSASSASSSAQAFPSQQDAEMSSILEYAGQSNGHVGLNTSNRTNFYSPKPALSVGSSSDERRSRLPPSPLVTPPSGWSVHARQLEGHTDWHLDNSCDKSDQRSFSSGSKRGVPHIYHDYSNIPDAIGYVRKKTGGVTQPFPEKLHEMLEAVEEDSRRIVFWLEHGRAFLVQKPKEFTAEIMPMFFKQSKLTSFQRQLNLYGFRRITQGPDAGAYYHEMFLRGRIGLCQRMTRQKVKGTGHKQPADASSEPNFYEMPSIDPAPTLGTNTFASGALTVVPPIKSSTEPLQFNAPVIGEPQNRPSHGFVLGARNEISPGMQSVHGAAHLLQGIASGRNFALPPASTQASINASSLLPQSSGDLLANSFLPDIAPRNKEEV</sequence>